<evidence type="ECO:0000313" key="2">
    <source>
        <dbReference type="EMBL" id="CAG5105112.1"/>
    </source>
</evidence>
<feature type="region of interest" description="Disordered" evidence="1">
    <location>
        <begin position="23"/>
        <end position="171"/>
    </location>
</feature>
<organism evidence="2 3">
    <name type="scientific">Oikopleura dioica</name>
    <name type="common">Tunicate</name>
    <dbReference type="NCBI Taxonomy" id="34765"/>
    <lineage>
        <taxon>Eukaryota</taxon>
        <taxon>Metazoa</taxon>
        <taxon>Chordata</taxon>
        <taxon>Tunicata</taxon>
        <taxon>Appendicularia</taxon>
        <taxon>Copelata</taxon>
        <taxon>Oikopleuridae</taxon>
        <taxon>Oikopleura</taxon>
    </lineage>
</organism>
<dbReference type="Proteomes" id="UP001158576">
    <property type="component" value="Chromosome 1"/>
</dbReference>
<feature type="compositionally biased region" description="Pro residues" evidence="1">
    <location>
        <begin position="442"/>
        <end position="463"/>
    </location>
</feature>
<evidence type="ECO:0000313" key="3">
    <source>
        <dbReference type="Proteomes" id="UP001158576"/>
    </source>
</evidence>
<feature type="region of interest" description="Disordered" evidence="1">
    <location>
        <begin position="183"/>
        <end position="364"/>
    </location>
</feature>
<feature type="compositionally biased region" description="Pro residues" evidence="1">
    <location>
        <begin position="70"/>
        <end position="80"/>
    </location>
</feature>
<protein>
    <submittedName>
        <fullName evidence="2">Oidioi.mRNA.OKI2018_I69.chr1.g1845.t1.cds</fullName>
    </submittedName>
</protein>
<feature type="compositionally biased region" description="Polar residues" evidence="1">
    <location>
        <begin position="292"/>
        <end position="309"/>
    </location>
</feature>
<reference evidence="2 3" key="1">
    <citation type="submission" date="2021-04" db="EMBL/GenBank/DDBJ databases">
        <authorList>
            <person name="Bliznina A."/>
        </authorList>
    </citation>
    <scope>NUCLEOTIDE SEQUENCE [LARGE SCALE GENOMIC DNA]</scope>
</reference>
<feature type="region of interest" description="Disordered" evidence="1">
    <location>
        <begin position="648"/>
        <end position="714"/>
    </location>
</feature>
<feature type="compositionally biased region" description="Low complexity" evidence="1">
    <location>
        <begin position="336"/>
        <end position="358"/>
    </location>
</feature>
<feature type="compositionally biased region" description="Low complexity" evidence="1">
    <location>
        <begin position="81"/>
        <end position="91"/>
    </location>
</feature>
<keyword evidence="3" id="KW-1185">Reference proteome</keyword>
<feature type="compositionally biased region" description="Polar residues" evidence="1">
    <location>
        <begin position="693"/>
        <end position="702"/>
    </location>
</feature>
<sequence length="876" mass="93893">MSKYYATITGPDGKEMKVMVIPVRQDEAPNPPEHAEGNRPVAVVNPSNSASGSSNQEEVAQPSSSLKSQPSPPRESPAPPAAVANPTPQKNVKQRRKQQRLNGILEKLAQKKGGSDQSPSSSSSPSTSSPEPIVENAIPKTEPVKSPAAQPKKNGDLQINKNFGIKLGDKGSGQIKILGKITEVPVQGPSTLKSESDDDQPPALEKASPPRSPSPPQLDYLSDRSRSPSPGATKPEKLRQSALKKTAPVSSQPESQGKSPAQKNGKPGLLGRGIPIGNLGNVVASVSVPNRRLSNGNQPKTTPTRQVSATPPKRGPRPAPIQVQTTPKTPSPVKTPQPSSTAVPSSSPLTTPTTSQSSFKPINMAGRTIIAPNMVKSLVSPKLASNGKQPIPSPTNFKPKSPDVPNNRPTQRTASSGNNIQRAASSSKPNPASVRPSSRPNIRPPPPPPVAATRGPAPPPPTLPTFQPRAATPVSSFVASQTVNVNTQQRSLATMPHRIISRPVGRPPLNSYPVRAQTKPRQQQHSQPALDPNLVDIVKVRPAKKSGHHKYPPPTLVEGGISKFGANIKTIKMADGSTCGIKVQSQSLYQKVNITNSKLREIKRGLADNLNTEHLTQLEKKKKVSQQFAEKAMKQANNQSNNLVPVTVDRRKSSPPHSSKGISSGAPTLAPKATTPIKGNLLSRFPTVGTAKLKTSGTTPQKHGNRKHKAETKTEKVEDGCRRCCPAPKSAPSKPIVDLPPSGQNLVLSPENQMLVRKYLDKHPGQKMDFALCPVQKNMVIDPSFPLVKVGDNQFQLIPKEIMEKQQKAQRQIIPKNRTLAPLQPKPDQSDSNGSQNGSEEEGSAESNVSSDDKRIEKKNLFVWKEAEITNEEGHM</sequence>
<feature type="compositionally biased region" description="Low complexity" evidence="1">
    <location>
        <begin position="118"/>
        <end position="130"/>
    </location>
</feature>
<feature type="region of interest" description="Disordered" evidence="1">
    <location>
        <begin position="817"/>
        <end position="857"/>
    </location>
</feature>
<accession>A0ABN7SSN0</accession>
<feature type="compositionally biased region" description="Low complexity" evidence="1">
    <location>
        <begin position="655"/>
        <end position="665"/>
    </location>
</feature>
<feature type="compositionally biased region" description="Polar residues" evidence="1">
    <location>
        <begin position="248"/>
        <end position="262"/>
    </location>
</feature>
<evidence type="ECO:0000256" key="1">
    <source>
        <dbReference type="SAM" id="MobiDB-lite"/>
    </source>
</evidence>
<name>A0ABN7SSN0_OIKDI</name>
<feature type="region of interest" description="Disordered" evidence="1">
    <location>
        <begin position="380"/>
        <end position="469"/>
    </location>
</feature>
<dbReference type="EMBL" id="OU015566">
    <property type="protein sequence ID" value="CAG5105112.1"/>
    <property type="molecule type" value="Genomic_DNA"/>
</dbReference>
<proteinExistence type="predicted"/>
<feature type="compositionally biased region" description="Polar residues" evidence="1">
    <location>
        <begin position="45"/>
        <end position="58"/>
    </location>
</feature>
<gene>
    <name evidence="2" type="ORF">OKIOD_LOCUS10610</name>
</gene>
<feature type="region of interest" description="Disordered" evidence="1">
    <location>
        <begin position="501"/>
        <end position="530"/>
    </location>
</feature>
<feature type="compositionally biased region" description="Polar residues" evidence="1">
    <location>
        <begin position="407"/>
        <end position="438"/>
    </location>
</feature>